<dbReference type="OrthoDB" id="9770923at2"/>
<evidence type="ECO:0000256" key="3">
    <source>
        <dbReference type="ARBA" id="ARBA00022748"/>
    </source>
</evidence>
<name>A0A1M5X8Q5_9BACT</name>
<dbReference type="STRING" id="1121409.SAMN02745124_02866"/>
<keyword evidence="9" id="KW-1185">Reference proteome</keyword>
<evidence type="ECO:0000313" key="8">
    <source>
        <dbReference type="EMBL" id="SHH96210.1"/>
    </source>
</evidence>
<evidence type="ECO:0000256" key="2">
    <source>
        <dbReference type="ARBA" id="ARBA00022692"/>
    </source>
</evidence>
<keyword evidence="4 6" id="KW-1133">Transmembrane helix</keyword>
<dbReference type="RefSeq" id="WP_073377171.1">
    <property type="nucleotide sequence ID" value="NZ_FQXS01000018.1"/>
</dbReference>
<dbReference type="GO" id="GO:0016020">
    <property type="term" value="C:membrane"/>
    <property type="evidence" value="ECO:0007669"/>
    <property type="project" value="UniProtKB-SubCell"/>
</dbReference>
<feature type="transmembrane region" description="Helical" evidence="6">
    <location>
        <begin position="67"/>
        <end position="85"/>
    </location>
</feature>
<reference evidence="8 9" key="1">
    <citation type="submission" date="2016-11" db="EMBL/GenBank/DDBJ databases">
        <authorList>
            <person name="Jaros S."/>
            <person name="Januszkiewicz K."/>
            <person name="Wedrychowicz H."/>
        </authorList>
    </citation>
    <scope>NUCLEOTIDE SEQUENCE [LARGE SCALE GENOMIC DNA]</scope>
    <source>
        <strain evidence="8 9">DSM 9705</strain>
    </source>
</reference>
<dbReference type="InterPro" id="IPR023494">
    <property type="entry name" value="Cyt_c_bgen_Ccs1/CcsB/ResB"/>
</dbReference>
<feature type="domain" description="ResB-like" evidence="7">
    <location>
        <begin position="14"/>
        <end position="282"/>
    </location>
</feature>
<keyword evidence="5 6" id="KW-0472">Membrane</keyword>
<evidence type="ECO:0000256" key="5">
    <source>
        <dbReference type="ARBA" id="ARBA00023136"/>
    </source>
</evidence>
<proteinExistence type="predicted"/>
<feature type="transmembrane region" description="Helical" evidence="6">
    <location>
        <begin position="164"/>
        <end position="185"/>
    </location>
</feature>
<keyword evidence="3" id="KW-0201">Cytochrome c-type biogenesis</keyword>
<dbReference type="EMBL" id="FQXS01000018">
    <property type="protein sequence ID" value="SHH96210.1"/>
    <property type="molecule type" value="Genomic_DNA"/>
</dbReference>
<dbReference type="InterPro" id="IPR007816">
    <property type="entry name" value="ResB-like_domain"/>
</dbReference>
<keyword evidence="2 6" id="KW-0812">Transmembrane</keyword>
<dbReference type="PANTHER" id="PTHR31566:SF0">
    <property type="entry name" value="CYTOCHROME C BIOGENESIS PROTEIN CCS1, CHLOROPLASTIC"/>
    <property type="match status" value="1"/>
</dbReference>
<feature type="transmembrane region" description="Helical" evidence="6">
    <location>
        <begin position="12"/>
        <end position="34"/>
    </location>
</feature>
<evidence type="ECO:0000256" key="1">
    <source>
        <dbReference type="ARBA" id="ARBA00004141"/>
    </source>
</evidence>
<gene>
    <name evidence="8" type="ORF">SAMN02745124_02866</name>
</gene>
<evidence type="ECO:0000256" key="4">
    <source>
        <dbReference type="ARBA" id="ARBA00022989"/>
    </source>
</evidence>
<comment type="subcellular location">
    <subcellularLocation>
        <location evidence="1">Membrane</location>
        <topology evidence="1">Multi-pass membrane protein</topology>
    </subcellularLocation>
</comment>
<evidence type="ECO:0000313" key="9">
    <source>
        <dbReference type="Proteomes" id="UP000184139"/>
    </source>
</evidence>
<organism evidence="8 9">
    <name type="scientific">Desulfofustis glycolicus DSM 9705</name>
    <dbReference type="NCBI Taxonomy" id="1121409"/>
    <lineage>
        <taxon>Bacteria</taxon>
        <taxon>Pseudomonadati</taxon>
        <taxon>Thermodesulfobacteriota</taxon>
        <taxon>Desulfobulbia</taxon>
        <taxon>Desulfobulbales</taxon>
        <taxon>Desulfocapsaceae</taxon>
        <taxon>Desulfofustis</taxon>
    </lineage>
</organism>
<dbReference type="GO" id="GO:0017004">
    <property type="term" value="P:cytochrome complex assembly"/>
    <property type="evidence" value="ECO:0007669"/>
    <property type="project" value="UniProtKB-KW"/>
</dbReference>
<sequence>MQKHNAIWQFFASVKLALVTISLLAVTSIIGTLIPQKKPFAFYAGEYGDQLARLFHVLDIPDMYSSWWFVSLLALLCFNLIICSLDRFPAAWKQITADGLARPTDRLATLPTSTSWQVATGISATANRLTDLLRDDGWKPARKDQPDHTLLFCQKGAWTRTGVYIVHASILVIFLGGVIGAIGGFKGSMVIPETMQRDRVALFGSQSFENLGFTVRCNSFLVDFYPNGAPKDYVSSLTIIEDGKEILTREIRVNDPLTYRGITFYQSSYQSFQDFLITIENTAADLRESFIVEFQKQERWPEEGLRFGVINARAMGQSVVSSKLWISDDQSAPVTVWLDKTDTAEVQLGERNYLVGARQMYTTGLQVAKDPGVWWVYAGCSLMLIGLYIAFFTSHRRLWVLVSAADNGATVLLAGSANKNRPGFTRTMEELEQLLRTEQHD</sequence>
<protein>
    <submittedName>
        <fullName evidence="8">Cytochrome c biogenesis protein</fullName>
    </submittedName>
</protein>
<evidence type="ECO:0000259" key="7">
    <source>
        <dbReference type="Pfam" id="PF05140"/>
    </source>
</evidence>
<evidence type="ECO:0000256" key="6">
    <source>
        <dbReference type="SAM" id="Phobius"/>
    </source>
</evidence>
<dbReference type="PANTHER" id="PTHR31566">
    <property type="entry name" value="CYTOCHROME C BIOGENESIS PROTEIN CCS1, CHLOROPLASTIC"/>
    <property type="match status" value="1"/>
</dbReference>
<accession>A0A1M5X8Q5</accession>
<feature type="domain" description="ResB-like" evidence="7">
    <location>
        <begin position="350"/>
        <end position="428"/>
    </location>
</feature>
<dbReference type="AlphaFoldDB" id="A0A1M5X8Q5"/>
<feature type="transmembrane region" description="Helical" evidence="6">
    <location>
        <begin position="372"/>
        <end position="391"/>
    </location>
</feature>
<dbReference type="Pfam" id="PF05140">
    <property type="entry name" value="ResB"/>
    <property type="match status" value="2"/>
</dbReference>
<dbReference type="Proteomes" id="UP000184139">
    <property type="component" value="Unassembled WGS sequence"/>
</dbReference>